<evidence type="ECO:0000256" key="3">
    <source>
        <dbReference type="ARBA" id="ARBA00022701"/>
    </source>
</evidence>
<dbReference type="Gene3D" id="3.40.850.10">
    <property type="entry name" value="Kinesin motor domain"/>
    <property type="match status" value="1"/>
</dbReference>
<comment type="subcellular location">
    <subcellularLocation>
        <location evidence="1">Cytoplasm</location>
        <location evidence="1">Cytoskeleton</location>
    </subcellularLocation>
</comment>
<evidence type="ECO:0000256" key="5">
    <source>
        <dbReference type="ARBA" id="ARBA00023175"/>
    </source>
</evidence>
<comment type="similarity">
    <text evidence="7">Belongs to the TRAFAC class myosin-kinesin ATPase superfamily. Kinesin family.</text>
</comment>
<dbReference type="PANTHER" id="PTHR47969">
    <property type="entry name" value="CHROMOSOME-ASSOCIATED KINESIN KIF4A-RELATED"/>
    <property type="match status" value="1"/>
</dbReference>
<evidence type="ECO:0000256" key="6">
    <source>
        <dbReference type="ARBA" id="ARBA00023212"/>
    </source>
</evidence>
<dbReference type="VEuPathDB" id="CryptoDB:Cvel_23848"/>
<dbReference type="SUPFAM" id="SSF52540">
    <property type="entry name" value="P-loop containing nucleoside triphosphate hydrolases"/>
    <property type="match status" value="1"/>
</dbReference>
<dbReference type="PhylomeDB" id="A0A0G4GXY7"/>
<dbReference type="AlphaFoldDB" id="A0A0G4GXY7"/>
<sequence length="544" mass="60575">MGVDGEAHIRVGKLNMTDLAGSERQSKTGATGELLKEATKINLSLSALGNVISALVDGRSSHIPYRDSKLTRLLQDSLGGNTRTVMVANIGPADYNYDETLSTLRYAYRAKSIRNKPRINEDPKDAMIREFQEEIVRLRNELANKGGKGGGSGGRPKSKKVEEKEIVVEKIVEKIVKEGISEEEMKQVQSQLEEEKSRLHAAFEEERRQVEAAANIAENEKQKLIQEIRQKEEDAEKQKEHQARQLERLAEMEEKMLQGSEVMKAAMAQEVELKKAKLELEKRRERALALEQERQAEEDERLALEEKASSQEDRIELLTAKLKRLWEKYKQAKGEIGDLQREFQTEREDILETIRELTRENALKDFIISHFIPPEELQETQNGTVKTPDGQGPWKMGLGGGGEDGEGGGEGLESFYEGVLPNVFYVYTDEGTAVRAETTEKPRANKGFRPSPASGGRPSTASRRGRGRDVDREDAGGSSVGGGGRGEGSADRDRGSSRGGSSGQGHRGRASHAMETGGEWEKENRANEYPRARGLVKEHDRLRG</sequence>
<dbReference type="SMART" id="SM00129">
    <property type="entry name" value="KISc"/>
    <property type="match status" value="1"/>
</dbReference>
<feature type="compositionally biased region" description="Basic and acidic residues" evidence="9">
    <location>
        <begin position="519"/>
        <end position="544"/>
    </location>
</feature>
<keyword evidence="5" id="KW-0505">Motor protein</keyword>
<name>A0A0G4GXY7_9ALVE</name>
<feature type="domain" description="Kinesin motor" evidence="10">
    <location>
        <begin position="1"/>
        <end position="113"/>
    </location>
</feature>
<proteinExistence type="inferred from homology"/>
<dbReference type="PROSITE" id="PS50067">
    <property type="entry name" value="KINESIN_MOTOR_2"/>
    <property type="match status" value="1"/>
</dbReference>
<dbReference type="GO" id="GO:0005524">
    <property type="term" value="F:ATP binding"/>
    <property type="evidence" value="ECO:0007669"/>
    <property type="project" value="InterPro"/>
</dbReference>
<evidence type="ECO:0000256" key="2">
    <source>
        <dbReference type="ARBA" id="ARBA00022490"/>
    </source>
</evidence>
<dbReference type="InterPro" id="IPR001752">
    <property type="entry name" value="Kinesin_motor_dom"/>
</dbReference>
<feature type="region of interest" description="Disordered" evidence="9">
    <location>
        <begin position="435"/>
        <end position="544"/>
    </location>
</feature>
<feature type="compositionally biased region" description="Gly residues" evidence="9">
    <location>
        <begin position="478"/>
        <end position="487"/>
    </location>
</feature>
<evidence type="ECO:0000256" key="1">
    <source>
        <dbReference type="ARBA" id="ARBA00004245"/>
    </source>
</evidence>
<dbReference type="GO" id="GO:0005874">
    <property type="term" value="C:microtubule"/>
    <property type="evidence" value="ECO:0007669"/>
    <property type="project" value="UniProtKB-KW"/>
</dbReference>
<feature type="region of interest" description="Disordered" evidence="9">
    <location>
        <begin position="377"/>
        <end position="414"/>
    </location>
</feature>
<evidence type="ECO:0000259" key="10">
    <source>
        <dbReference type="PROSITE" id="PS50067"/>
    </source>
</evidence>
<dbReference type="GO" id="GO:0003777">
    <property type="term" value="F:microtubule motor activity"/>
    <property type="evidence" value="ECO:0007669"/>
    <property type="project" value="InterPro"/>
</dbReference>
<dbReference type="InterPro" id="IPR036961">
    <property type="entry name" value="Kinesin_motor_dom_sf"/>
</dbReference>
<dbReference type="InterPro" id="IPR027417">
    <property type="entry name" value="P-loop_NTPase"/>
</dbReference>
<protein>
    <recommendedName>
        <fullName evidence="10">Kinesin motor domain-containing protein</fullName>
    </recommendedName>
</protein>
<keyword evidence="6" id="KW-0206">Cytoskeleton</keyword>
<keyword evidence="2" id="KW-0963">Cytoplasm</keyword>
<dbReference type="GO" id="GO:0008017">
    <property type="term" value="F:microtubule binding"/>
    <property type="evidence" value="ECO:0007669"/>
    <property type="project" value="InterPro"/>
</dbReference>
<dbReference type="InterPro" id="IPR027640">
    <property type="entry name" value="Kinesin-like_fam"/>
</dbReference>
<dbReference type="PANTHER" id="PTHR47969:SF21">
    <property type="entry name" value="KINESIN-LIKE PROTEIN"/>
    <property type="match status" value="1"/>
</dbReference>
<dbReference type="EMBL" id="CDMZ01001667">
    <property type="protein sequence ID" value="CEM35972.1"/>
    <property type="molecule type" value="Genomic_DNA"/>
</dbReference>
<reference evidence="11" key="1">
    <citation type="submission" date="2014-11" db="EMBL/GenBank/DDBJ databases">
        <authorList>
            <person name="Otto D Thomas"/>
            <person name="Naeem Raeece"/>
        </authorList>
    </citation>
    <scope>NUCLEOTIDE SEQUENCE</scope>
</reference>
<evidence type="ECO:0000256" key="9">
    <source>
        <dbReference type="SAM" id="MobiDB-lite"/>
    </source>
</evidence>
<feature type="coiled-coil region" evidence="8">
    <location>
        <begin position="185"/>
        <end position="360"/>
    </location>
</feature>
<accession>A0A0G4GXY7</accession>
<dbReference type="PRINTS" id="PR00380">
    <property type="entry name" value="KINESINHEAVY"/>
</dbReference>
<keyword evidence="4 8" id="KW-0175">Coiled coil</keyword>
<evidence type="ECO:0000256" key="4">
    <source>
        <dbReference type="ARBA" id="ARBA00023054"/>
    </source>
</evidence>
<dbReference type="GO" id="GO:0007018">
    <property type="term" value="P:microtubule-based movement"/>
    <property type="evidence" value="ECO:0007669"/>
    <property type="project" value="InterPro"/>
</dbReference>
<gene>
    <name evidence="11" type="ORF">Cvel_23848</name>
</gene>
<dbReference type="Pfam" id="PF00225">
    <property type="entry name" value="Kinesin"/>
    <property type="match status" value="1"/>
</dbReference>
<evidence type="ECO:0000256" key="8">
    <source>
        <dbReference type="SAM" id="Coils"/>
    </source>
</evidence>
<organism evidence="11">
    <name type="scientific">Chromera velia CCMP2878</name>
    <dbReference type="NCBI Taxonomy" id="1169474"/>
    <lineage>
        <taxon>Eukaryota</taxon>
        <taxon>Sar</taxon>
        <taxon>Alveolata</taxon>
        <taxon>Colpodellida</taxon>
        <taxon>Chromeraceae</taxon>
        <taxon>Chromera</taxon>
    </lineage>
</organism>
<keyword evidence="3" id="KW-0493">Microtubule</keyword>
<evidence type="ECO:0000256" key="7">
    <source>
        <dbReference type="PROSITE-ProRule" id="PRU00283"/>
    </source>
</evidence>
<evidence type="ECO:0000313" key="11">
    <source>
        <dbReference type="EMBL" id="CEM35972.1"/>
    </source>
</evidence>
<comment type="caution">
    <text evidence="7">Lacks conserved residue(s) required for the propagation of feature annotation.</text>
</comment>